<keyword evidence="6 10" id="KW-1133">Transmembrane helix</keyword>
<dbReference type="Proteomes" id="UP000005627">
    <property type="component" value="Chromosome 3"/>
</dbReference>
<evidence type="ECO:0000256" key="9">
    <source>
        <dbReference type="PIRNR" id="PIRNR016089"/>
    </source>
</evidence>
<evidence type="ECO:0000256" key="5">
    <source>
        <dbReference type="ARBA" id="ARBA00022968"/>
    </source>
</evidence>
<sequence length="194" mass="22181">MFSLAQRFQTVSNQVVTYACFIAAFVAITSWLQLAQNDAFSIPATINNIQPSINVRTSRYYGSQNGKPKQNSKIVFDIDADLSSLFNWNTKQIFVYLTAEYSGSEGRDTLNEVTYWDKIITSKDDAQLSLHNAKSKYSVWDLEEKFDGREANFQLKWNIQPWVGPLIYGQTEGNKTITFPVIEKTQKKVKQKVV</sequence>
<evidence type="ECO:0000313" key="11">
    <source>
        <dbReference type="EMBL" id="CCE90933.1"/>
    </source>
</evidence>
<keyword evidence="7 9" id="KW-0472">Membrane</keyword>
<evidence type="ECO:0000256" key="2">
    <source>
        <dbReference type="ARBA" id="ARBA00009289"/>
    </source>
</evidence>
<dbReference type="eggNOG" id="KOG3372">
    <property type="taxonomic scope" value="Eukaryota"/>
</dbReference>
<evidence type="ECO:0000256" key="4">
    <source>
        <dbReference type="ARBA" id="ARBA00022824"/>
    </source>
</evidence>
<dbReference type="RefSeq" id="XP_003680144.1">
    <property type="nucleotide sequence ID" value="XM_003680096.1"/>
</dbReference>
<gene>
    <name evidence="11" type="primary">TDEL0C00440</name>
    <name evidence="11" type="ORF">TDEL_0C00440</name>
</gene>
<dbReference type="PANTHER" id="PTHR12804">
    <property type="entry name" value="MICROSOMAL SIGNAL PEPTIDASE 23 KD SUBUNIT SPC22/23"/>
    <property type="match status" value="1"/>
</dbReference>
<evidence type="ECO:0000256" key="7">
    <source>
        <dbReference type="ARBA" id="ARBA00023136"/>
    </source>
</evidence>
<dbReference type="GO" id="GO:0045047">
    <property type="term" value="P:protein targeting to ER"/>
    <property type="evidence" value="ECO:0007669"/>
    <property type="project" value="EnsemblFungi"/>
</dbReference>
<organism evidence="11 12">
    <name type="scientific">Torulaspora delbrueckii</name>
    <name type="common">Yeast</name>
    <name type="synonym">Candida colliculosa</name>
    <dbReference type="NCBI Taxonomy" id="4950"/>
    <lineage>
        <taxon>Eukaryota</taxon>
        <taxon>Fungi</taxon>
        <taxon>Dikarya</taxon>
        <taxon>Ascomycota</taxon>
        <taxon>Saccharomycotina</taxon>
        <taxon>Saccharomycetes</taxon>
        <taxon>Saccharomycetales</taxon>
        <taxon>Saccharomycetaceae</taxon>
        <taxon>Torulaspora</taxon>
    </lineage>
</organism>
<dbReference type="STRING" id="1076872.G8ZQZ1"/>
<keyword evidence="4 9" id="KW-0256">Endoplasmic reticulum</keyword>
<evidence type="ECO:0000256" key="10">
    <source>
        <dbReference type="SAM" id="Phobius"/>
    </source>
</evidence>
<protein>
    <recommendedName>
        <fullName evidence="9">Signal peptidase subunit 3</fullName>
    </recommendedName>
</protein>
<comment type="similarity">
    <text evidence="2 9">Belongs to the SPCS3 family.</text>
</comment>
<reference evidence="11 12" key="1">
    <citation type="journal article" date="2011" name="Proc. Natl. Acad. Sci. U.S.A.">
        <title>Evolutionary erosion of yeast sex chromosomes by mating-type switching accidents.</title>
        <authorList>
            <person name="Gordon J.L."/>
            <person name="Armisen D."/>
            <person name="Proux-Wera E."/>
            <person name="Oheigeartaigh S.S."/>
            <person name="Byrne K.P."/>
            <person name="Wolfe K.H."/>
        </authorList>
    </citation>
    <scope>NUCLEOTIDE SEQUENCE [LARGE SCALE GENOMIC DNA]</scope>
    <source>
        <strain evidence="12">ATCC 10662 / CBS 1146 / NBRC 0425 / NCYC 2629 / NRRL Y-866</strain>
    </source>
</reference>
<keyword evidence="5" id="KW-0735">Signal-anchor</keyword>
<evidence type="ECO:0000256" key="1">
    <source>
        <dbReference type="ARBA" id="ARBA00004648"/>
    </source>
</evidence>
<comment type="function">
    <text evidence="8">Essential component of the signal peptidase complex (SPC) which catalyzes the cleavage of N-terminal signal sequences from nascent proteins as they are translocated into the lumen of the endoplasmic reticulum. Essential for the SPC catalytic activity, possibly by stabilizing and positioning the active center of the complex close to the lumenal surface. Essential for viability.</text>
</comment>
<dbReference type="InterPro" id="IPR007653">
    <property type="entry name" value="SPC3"/>
</dbReference>
<dbReference type="GeneID" id="11500255"/>
<dbReference type="FunCoup" id="G8ZQZ1">
    <property type="interactions" value="461"/>
</dbReference>
<evidence type="ECO:0000256" key="3">
    <source>
        <dbReference type="ARBA" id="ARBA00022692"/>
    </source>
</evidence>
<evidence type="ECO:0000256" key="8">
    <source>
        <dbReference type="ARBA" id="ARBA00045670"/>
    </source>
</evidence>
<evidence type="ECO:0000256" key="6">
    <source>
        <dbReference type="ARBA" id="ARBA00022989"/>
    </source>
</evidence>
<keyword evidence="12" id="KW-1185">Reference proteome</keyword>
<feature type="transmembrane region" description="Helical" evidence="10">
    <location>
        <begin position="15"/>
        <end position="34"/>
    </location>
</feature>
<accession>G8ZQZ1</accession>
<dbReference type="EMBL" id="HE616744">
    <property type="protein sequence ID" value="CCE90933.1"/>
    <property type="molecule type" value="Genomic_DNA"/>
</dbReference>
<keyword evidence="3 10" id="KW-0812">Transmembrane</keyword>
<dbReference type="PROSITE" id="PS51257">
    <property type="entry name" value="PROKAR_LIPOPROTEIN"/>
    <property type="match status" value="1"/>
</dbReference>
<dbReference type="PANTHER" id="PTHR12804:SF0">
    <property type="entry name" value="SIGNAL PEPTIDASE COMPLEX SUBUNIT 3"/>
    <property type="match status" value="1"/>
</dbReference>
<dbReference type="HOGENOM" id="CLU_068714_2_1_1"/>
<dbReference type="Pfam" id="PF04573">
    <property type="entry name" value="SPC22"/>
    <property type="match status" value="1"/>
</dbReference>
<evidence type="ECO:0000313" key="12">
    <source>
        <dbReference type="Proteomes" id="UP000005627"/>
    </source>
</evidence>
<dbReference type="GO" id="GO:0006465">
    <property type="term" value="P:signal peptide processing"/>
    <property type="evidence" value="ECO:0007669"/>
    <property type="project" value="UniProtKB-UniRule"/>
</dbReference>
<dbReference type="KEGG" id="tdl:TDEL_0C00440"/>
<name>G8ZQZ1_TORDE</name>
<dbReference type="AlphaFoldDB" id="G8ZQZ1"/>
<dbReference type="InParanoid" id="G8ZQZ1"/>
<dbReference type="OrthoDB" id="10261524at2759"/>
<proteinExistence type="inferred from homology"/>
<comment type="subcellular location">
    <subcellularLocation>
        <location evidence="1">Endoplasmic reticulum membrane</location>
        <topology evidence="1">Single-pass type II membrane protein</topology>
    </subcellularLocation>
</comment>
<dbReference type="PIRSF" id="PIRSF016089">
    <property type="entry name" value="SPC22"/>
    <property type="match status" value="1"/>
</dbReference>
<dbReference type="GO" id="GO:0005787">
    <property type="term" value="C:signal peptidase complex"/>
    <property type="evidence" value="ECO:0007669"/>
    <property type="project" value="UniProtKB-UniRule"/>
</dbReference>